<evidence type="ECO:0000256" key="1">
    <source>
        <dbReference type="HAMAP-Rule" id="MF_02088"/>
    </source>
</evidence>
<dbReference type="Proteomes" id="UP000053528">
    <property type="component" value="Unassembled WGS sequence"/>
</dbReference>
<keyword evidence="1" id="KW-0813">Transport</keyword>
<keyword evidence="1" id="KW-1133">Transmembrane helix</keyword>
<keyword evidence="1" id="KW-1003">Cell membrane</keyword>
<feature type="transmembrane region" description="Helical" evidence="1">
    <location>
        <begin position="149"/>
        <end position="173"/>
    </location>
</feature>
<dbReference type="InterPro" id="IPR003744">
    <property type="entry name" value="YhhQ"/>
</dbReference>
<comment type="caution">
    <text evidence="2">The sequence shown here is derived from an EMBL/GenBank/DDBJ whole genome shotgun (WGS) entry which is preliminary data.</text>
</comment>
<comment type="subcellular location">
    <subcellularLocation>
        <location evidence="1">Cell membrane</location>
        <topology evidence="1">Multi-pass membrane protein</topology>
    </subcellularLocation>
</comment>
<gene>
    <name evidence="2" type="ORF">HMPREF2128_06850</name>
</gene>
<name>A0A095ZN43_9MICC</name>
<evidence type="ECO:0000313" key="3">
    <source>
        <dbReference type="Proteomes" id="UP000053528"/>
    </source>
</evidence>
<dbReference type="GO" id="GO:0022857">
    <property type="term" value="F:transmembrane transporter activity"/>
    <property type="evidence" value="ECO:0007669"/>
    <property type="project" value="UniProtKB-UniRule"/>
</dbReference>
<dbReference type="HAMAP" id="MF_02088">
    <property type="entry name" value="Q_prec_transport"/>
    <property type="match status" value="1"/>
</dbReference>
<proteinExistence type="inferred from homology"/>
<keyword evidence="1" id="KW-0812">Transmembrane</keyword>
<feature type="transmembrane region" description="Helical" evidence="1">
    <location>
        <begin position="74"/>
        <end position="96"/>
    </location>
</feature>
<dbReference type="Pfam" id="PF02592">
    <property type="entry name" value="Vut_1"/>
    <property type="match status" value="1"/>
</dbReference>
<protein>
    <recommendedName>
        <fullName evidence="1">Probable queuosine precursor transporter</fullName>
        <shortName evidence="1">Q precursor transporter</shortName>
    </recommendedName>
</protein>
<keyword evidence="1" id="KW-0472">Membrane</keyword>
<reference evidence="2 3" key="1">
    <citation type="submission" date="2014-07" db="EMBL/GenBank/DDBJ databases">
        <authorList>
            <person name="McCorrison J."/>
            <person name="Sanka R."/>
            <person name="Torralba M."/>
            <person name="Gillis M."/>
            <person name="Haft D.H."/>
            <person name="Methe B."/>
            <person name="Sutton G."/>
            <person name="Nelson K.E."/>
        </authorList>
    </citation>
    <scope>NUCLEOTIDE SEQUENCE [LARGE SCALE GENOMIC DNA]</scope>
    <source>
        <strain evidence="2 3">DNF00011</strain>
    </source>
</reference>
<dbReference type="GO" id="GO:0005886">
    <property type="term" value="C:plasma membrane"/>
    <property type="evidence" value="ECO:0007669"/>
    <property type="project" value="UniProtKB-SubCell"/>
</dbReference>
<dbReference type="NCBIfam" id="TIGR00697">
    <property type="entry name" value="queuosine precursor transporter"/>
    <property type="match status" value="1"/>
</dbReference>
<accession>A0A095ZN43</accession>
<feature type="transmembrane region" description="Helical" evidence="1">
    <location>
        <begin position="194"/>
        <end position="211"/>
    </location>
</feature>
<dbReference type="PANTHER" id="PTHR34300">
    <property type="entry name" value="QUEUOSINE PRECURSOR TRANSPORTER-RELATED"/>
    <property type="match status" value="1"/>
</dbReference>
<comment type="similarity">
    <text evidence="1">Belongs to the vitamin uptake transporter (VUT/ECF) (TC 2.A.88) family. Q precursor transporter subfamily.</text>
</comment>
<dbReference type="EMBL" id="JRNH01000022">
    <property type="protein sequence ID" value="KGF20007.1"/>
    <property type="molecule type" value="Genomic_DNA"/>
</dbReference>
<dbReference type="PANTHER" id="PTHR34300:SF2">
    <property type="entry name" value="QUEUOSINE PRECURSOR TRANSPORTER-RELATED"/>
    <property type="match status" value="1"/>
</dbReference>
<feature type="transmembrane region" description="Helical" evidence="1">
    <location>
        <begin position="108"/>
        <end position="129"/>
    </location>
</feature>
<dbReference type="AlphaFoldDB" id="A0A095ZN43"/>
<comment type="function">
    <text evidence="1">Involved in the import of queuosine (Q) precursors, required for Q precursor salvage.</text>
</comment>
<dbReference type="RefSeq" id="WP_035756441.1">
    <property type="nucleotide sequence ID" value="NZ_JRNH01000022.1"/>
</dbReference>
<sequence>MPTRPETNPANETNPASDTNAAQDAVFASPVTEATRERRAVFASTGSRFYPTILALMGLVFVLSNIGASKGVELFGLVTDGGFFLFPLAYILGDVVSEVYGWKASRRAIITTFIFGALAVLTFQAIIALPSASFYEGQEALAATLGPVWQIVLASLLGFMAGQLSNALIIVWLKRRHGERGLLLRILGSSGVGEALDTLIFCSIAAPVIGIDSFGVFLQYFVIGFCWKLGVEVVFSPVTVVVIKLVKRYEPSYPKNNDVTAA</sequence>
<feature type="transmembrane region" description="Helical" evidence="1">
    <location>
        <begin position="49"/>
        <end position="68"/>
    </location>
</feature>
<evidence type="ECO:0000313" key="2">
    <source>
        <dbReference type="EMBL" id="KGF20007.1"/>
    </source>
</evidence>
<feature type="transmembrane region" description="Helical" evidence="1">
    <location>
        <begin position="217"/>
        <end position="246"/>
    </location>
</feature>
<organism evidence="2 3">
    <name type="scientific">Pseudoglutamicibacter albus DNF00011</name>
    <dbReference type="NCBI Taxonomy" id="1401063"/>
    <lineage>
        <taxon>Bacteria</taxon>
        <taxon>Bacillati</taxon>
        <taxon>Actinomycetota</taxon>
        <taxon>Actinomycetes</taxon>
        <taxon>Micrococcales</taxon>
        <taxon>Micrococcaceae</taxon>
        <taxon>Pseudoglutamicibacter</taxon>
    </lineage>
</organism>